<dbReference type="Pfam" id="PF03638">
    <property type="entry name" value="TCR"/>
    <property type="match status" value="2"/>
</dbReference>
<dbReference type="SMART" id="SM01114">
    <property type="entry name" value="CXC"/>
    <property type="match status" value="2"/>
</dbReference>
<evidence type="ECO:0000313" key="6">
    <source>
        <dbReference type="EMBL" id="GAX75376.1"/>
    </source>
</evidence>
<keyword evidence="3" id="KW-0539">Nucleus</keyword>
<evidence type="ECO:0000313" key="7">
    <source>
        <dbReference type="Proteomes" id="UP000232323"/>
    </source>
</evidence>
<dbReference type="PROSITE" id="PS51634">
    <property type="entry name" value="CRC"/>
    <property type="match status" value="1"/>
</dbReference>
<evidence type="ECO:0000256" key="2">
    <source>
        <dbReference type="ARBA" id="ARBA00007267"/>
    </source>
</evidence>
<evidence type="ECO:0000256" key="1">
    <source>
        <dbReference type="ARBA" id="ARBA00004123"/>
    </source>
</evidence>
<dbReference type="STRING" id="1157962.A0A250WX68"/>
<comment type="similarity">
    <text evidence="2">Belongs to the lin-54 family.</text>
</comment>
<feature type="domain" description="CRC" evidence="5">
    <location>
        <begin position="206"/>
        <end position="317"/>
    </location>
</feature>
<comment type="caution">
    <text evidence="6">The sequence shown here is derived from an EMBL/GenBank/DDBJ whole genome shotgun (WGS) entry which is preliminary data.</text>
</comment>
<dbReference type="PANTHER" id="PTHR12446">
    <property type="entry name" value="TESMIN/TSO1-RELATED"/>
    <property type="match status" value="1"/>
</dbReference>
<evidence type="ECO:0000259" key="5">
    <source>
        <dbReference type="PROSITE" id="PS51634"/>
    </source>
</evidence>
<protein>
    <recommendedName>
        <fullName evidence="5">CRC domain-containing protein</fullName>
    </recommendedName>
</protein>
<dbReference type="Proteomes" id="UP000232323">
    <property type="component" value="Unassembled WGS sequence"/>
</dbReference>
<dbReference type="InterPro" id="IPR005172">
    <property type="entry name" value="CRC"/>
</dbReference>
<evidence type="ECO:0000256" key="3">
    <source>
        <dbReference type="ARBA" id="ARBA00023242"/>
    </source>
</evidence>
<dbReference type="OrthoDB" id="6283463at2759"/>
<organism evidence="6 7">
    <name type="scientific">Chlamydomonas eustigma</name>
    <dbReference type="NCBI Taxonomy" id="1157962"/>
    <lineage>
        <taxon>Eukaryota</taxon>
        <taxon>Viridiplantae</taxon>
        <taxon>Chlorophyta</taxon>
        <taxon>core chlorophytes</taxon>
        <taxon>Chlorophyceae</taxon>
        <taxon>CS clade</taxon>
        <taxon>Chlamydomonadales</taxon>
        <taxon>Chlamydomonadaceae</taxon>
        <taxon>Chlamydomonas</taxon>
    </lineage>
</organism>
<feature type="region of interest" description="Disordered" evidence="4">
    <location>
        <begin position="359"/>
        <end position="397"/>
    </location>
</feature>
<feature type="compositionally biased region" description="Polar residues" evidence="4">
    <location>
        <begin position="162"/>
        <end position="172"/>
    </location>
</feature>
<dbReference type="AlphaFoldDB" id="A0A250WX68"/>
<name>A0A250WX68_9CHLO</name>
<feature type="region of interest" description="Disordered" evidence="4">
    <location>
        <begin position="87"/>
        <end position="108"/>
    </location>
</feature>
<comment type="subcellular location">
    <subcellularLocation>
        <location evidence="1">Nucleus</location>
    </subcellularLocation>
</comment>
<feature type="region of interest" description="Disordered" evidence="4">
    <location>
        <begin position="120"/>
        <end position="192"/>
    </location>
</feature>
<gene>
    <name evidence="6" type="ORF">CEUSTIGMA_g2820.t1</name>
</gene>
<feature type="compositionally biased region" description="Basic and acidic residues" evidence="4">
    <location>
        <begin position="133"/>
        <end position="145"/>
    </location>
</feature>
<dbReference type="GO" id="GO:0005634">
    <property type="term" value="C:nucleus"/>
    <property type="evidence" value="ECO:0007669"/>
    <property type="project" value="UniProtKB-SubCell"/>
</dbReference>
<keyword evidence="7" id="KW-1185">Reference proteome</keyword>
<accession>A0A250WX68</accession>
<dbReference type="GO" id="GO:0006355">
    <property type="term" value="P:regulation of DNA-templated transcription"/>
    <property type="evidence" value="ECO:0007669"/>
    <property type="project" value="TreeGrafter"/>
</dbReference>
<evidence type="ECO:0000256" key="4">
    <source>
        <dbReference type="SAM" id="MobiDB-lite"/>
    </source>
</evidence>
<reference evidence="6 7" key="1">
    <citation type="submission" date="2017-08" db="EMBL/GenBank/DDBJ databases">
        <title>Acidophilic green algal genome provides insights into adaptation to an acidic environment.</title>
        <authorList>
            <person name="Hirooka S."/>
            <person name="Hirose Y."/>
            <person name="Kanesaki Y."/>
            <person name="Higuchi S."/>
            <person name="Fujiwara T."/>
            <person name="Onuma R."/>
            <person name="Era A."/>
            <person name="Ohbayashi R."/>
            <person name="Uzuka A."/>
            <person name="Nozaki H."/>
            <person name="Yoshikawa H."/>
            <person name="Miyagishima S.Y."/>
        </authorList>
    </citation>
    <scope>NUCLEOTIDE SEQUENCE [LARGE SCALE GENOMIC DNA]</scope>
    <source>
        <strain evidence="6 7">NIES-2499</strain>
    </source>
</reference>
<feature type="compositionally biased region" description="Low complexity" evidence="4">
    <location>
        <begin position="120"/>
        <end position="132"/>
    </location>
</feature>
<dbReference type="InterPro" id="IPR033467">
    <property type="entry name" value="Tesmin/TSO1-like_CXC"/>
</dbReference>
<sequence length="638" mass="67606">MAETSIMRIKITMLMDGEQDKHKMVAVNAKTSWGEFKKAAATKLGLAANVELKFFWEGCEVEEPDSRALSLFTKDGDTLVLVPEWKQDIPKEESSSPVHEGPAAVAESAPADAIMETHAVAAAASRRNSGASAERRPSRSAERAPSRRSSRQSPEDEDYQPVASSYQTNNKQGRMRQRSERRSTQEGEGIQYEQLPVDIGTVDSGVDKRCTCRRSKCLKLYCVCWASGVLCNNCSCKDCLNIPENAELIRAEQEKAIMRNPLAFSTKVEQAGDGELTHKIGCRCRNSRCLKKYCECYDGGVSCTTQCRCSNCKNMGPDPDQVVHRHSGGSGLDSLASLASAAQLADGCLDEELLGVKAGSSEASPAADEDAAPSTGKKGRRASLPPMSRPAGKLLPERAMSAKVTATAAALWPSKEGEAGGLPPRPVSEGFLDTEEAAAGKRLLSASASTHSEIGHNDLDLVDAELGGVGTACKAEAQLNSEEAPVPQRMQPGSVVAILPSGSKGPSNRPPAEGRPAMTSAFLPPRSNCLNNTPRVVVHEHQNLSSTVTAPSDTSCHAPAATGVDPVHVKPAATGKVPPASAQVAASLILQQQKLDALLLQQQQHQAALMAALSSSSAPHGAYVGVRATTLTALEEKV</sequence>
<proteinExistence type="inferred from homology"/>
<dbReference type="EMBL" id="BEGY01000012">
    <property type="protein sequence ID" value="GAX75376.1"/>
    <property type="molecule type" value="Genomic_DNA"/>
</dbReference>
<dbReference type="InterPro" id="IPR028307">
    <property type="entry name" value="Lin-54_fam"/>
</dbReference>
<dbReference type="PANTHER" id="PTHR12446:SF34">
    <property type="entry name" value="PROTEIN LIN-54 HOMOLOG"/>
    <property type="match status" value="1"/>
</dbReference>